<dbReference type="Proteomes" id="UP000269872">
    <property type="component" value="Unassembled WGS sequence"/>
</dbReference>
<evidence type="ECO:0000313" key="6">
    <source>
        <dbReference type="EMBL" id="RMV78595.1"/>
    </source>
</evidence>
<evidence type="ECO:0000256" key="1">
    <source>
        <dbReference type="ARBA" id="ARBA00009437"/>
    </source>
</evidence>
<dbReference type="Pfam" id="PF00126">
    <property type="entry name" value="HTH_1"/>
    <property type="match status" value="1"/>
</dbReference>
<gene>
    <name evidence="6" type="ORF">ALP05_00809</name>
</gene>
<dbReference type="SUPFAM" id="SSF46785">
    <property type="entry name" value="Winged helix' DNA-binding domain"/>
    <property type="match status" value="1"/>
</dbReference>
<dbReference type="CDD" id="cd08422">
    <property type="entry name" value="PBP2_CrgA_like"/>
    <property type="match status" value="1"/>
</dbReference>
<sequence>MQVNRVAAREAWRSYCPHRFCCLIDPMMNLDVLDSQHSDEIAAFLAIASQGTFVSAGRLLQRHPSIISKRLASMEKRLGIRLIERSTRQVRLTESGNKLEQRLRAAVEMLREAQQEAVLGASEVRGVLRLALPGAFGRMWLASLLPEFMQLHPDIAVTADYSERRVDLIEEGFDAAIRIGELEDSRLTAIRLCHHRRGLTASPGYLERYGIPRIPNDLNEHRCLRFSGLASFPQWRLYRGKELHTISTTGNLTSNDSESLLQAARTGMGILGAGDWLTSQDIASGTLVSVLPDWQLDTAGGIYLVRPSVRFNSAAMTAFKQWIESKFKPTPPWCAVQG</sequence>
<evidence type="ECO:0000256" key="2">
    <source>
        <dbReference type="ARBA" id="ARBA00023015"/>
    </source>
</evidence>
<name>A0A3M6FD51_9PSED</name>
<dbReference type="AlphaFoldDB" id="A0A3M6FD51"/>
<reference evidence="6 7" key="1">
    <citation type="submission" date="2018-08" db="EMBL/GenBank/DDBJ databases">
        <title>Recombination of ecologically and evolutionarily significant loci maintains genetic cohesion in the Pseudomonas syringae species complex.</title>
        <authorList>
            <person name="Dillon M."/>
            <person name="Thakur S."/>
            <person name="Almeida R.N.D."/>
            <person name="Weir B.S."/>
            <person name="Guttman D.S."/>
        </authorList>
    </citation>
    <scope>NUCLEOTIDE SEQUENCE [LARGE SCALE GENOMIC DNA]</scope>
    <source>
        <strain evidence="6 7">ICMP 7496</strain>
    </source>
</reference>
<evidence type="ECO:0000256" key="4">
    <source>
        <dbReference type="ARBA" id="ARBA00023163"/>
    </source>
</evidence>
<dbReference type="InterPro" id="IPR005119">
    <property type="entry name" value="LysR_subst-bd"/>
</dbReference>
<dbReference type="InterPro" id="IPR058163">
    <property type="entry name" value="LysR-type_TF_proteobact-type"/>
</dbReference>
<accession>A0A3M6FD51</accession>
<evidence type="ECO:0000259" key="5">
    <source>
        <dbReference type="PROSITE" id="PS50931"/>
    </source>
</evidence>
<dbReference type="GO" id="GO:0003700">
    <property type="term" value="F:DNA-binding transcription factor activity"/>
    <property type="evidence" value="ECO:0007669"/>
    <property type="project" value="InterPro"/>
</dbReference>
<keyword evidence="4" id="KW-0804">Transcription</keyword>
<proteinExistence type="inferred from homology"/>
<dbReference type="PROSITE" id="PS50931">
    <property type="entry name" value="HTH_LYSR"/>
    <property type="match status" value="1"/>
</dbReference>
<dbReference type="Gene3D" id="3.40.190.290">
    <property type="match status" value="1"/>
</dbReference>
<feature type="domain" description="HTH lysR-type" evidence="5">
    <location>
        <begin position="43"/>
        <end position="93"/>
    </location>
</feature>
<dbReference type="InterPro" id="IPR000847">
    <property type="entry name" value="LysR_HTH_N"/>
</dbReference>
<dbReference type="GO" id="GO:0006351">
    <property type="term" value="P:DNA-templated transcription"/>
    <property type="evidence" value="ECO:0007669"/>
    <property type="project" value="TreeGrafter"/>
</dbReference>
<dbReference type="GO" id="GO:0043565">
    <property type="term" value="F:sequence-specific DNA binding"/>
    <property type="evidence" value="ECO:0007669"/>
    <property type="project" value="TreeGrafter"/>
</dbReference>
<keyword evidence="2" id="KW-0805">Transcription regulation</keyword>
<comment type="similarity">
    <text evidence="1">Belongs to the LysR transcriptional regulatory family.</text>
</comment>
<evidence type="ECO:0000313" key="7">
    <source>
        <dbReference type="Proteomes" id="UP000269872"/>
    </source>
</evidence>
<dbReference type="PANTHER" id="PTHR30537">
    <property type="entry name" value="HTH-TYPE TRANSCRIPTIONAL REGULATOR"/>
    <property type="match status" value="1"/>
</dbReference>
<dbReference type="Gene3D" id="1.10.10.10">
    <property type="entry name" value="Winged helix-like DNA-binding domain superfamily/Winged helix DNA-binding domain"/>
    <property type="match status" value="1"/>
</dbReference>
<dbReference type="InterPro" id="IPR036388">
    <property type="entry name" value="WH-like_DNA-bd_sf"/>
</dbReference>
<dbReference type="InterPro" id="IPR036390">
    <property type="entry name" value="WH_DNA-bd_sf"/>
</dbReference>
<evidence type="ECO:0000256" key="3">
    <source>
        <dbReference type="ARBA" id="ARBA00023125"/>
    </source>
</evidence>
<protein>
    <submittedName>
        <fullName evidence="6">Transcriptional regulator</fullName>
    </submittedName>
</protein>
<dbReference type="EMBL" id="RBUY01000028">
    <property type="protein sequence ID" value="RMV78595.1"/>
    <property type="molecule type" value="Genomic_DNA"/>
</dbReference>
<dbReference type="PANTHER" id="PTHR30537:SF5">
    <property type="entry name" value="HTH-TYPE TRANSCRIPTIONAL ACTIVATOR TTDR-RELATED"/>
    <property type="match status" value="1"/>
</dbReference>
<dbReference type="Pfam" id="PF03466">
    <property type="entry name" value="LysR_substrate"/>
    <property type="match status" value="1"/>
</dbReference>
<organism evidence="6 7">
    <name type="scientific">Pseudomonas caricapapayae</name>
    <dbReference type="NCBI Taxonomy" id="46678"/>
    <lineage>
        <taxon>Bacteria</taxon>
        <taxon>Pseudomonadati</taxon>
        <taxon>Pseudomonadota</taxon>
        <taxon>Gammaproteobacteria</taxon>
        <taxon>Pseudomonadales</taxon>
        <taxon>Pseudomonadaceae</taxon>
        <taxon>Pseudomonas</taxon>
    </lineage>
</organism>
<dbReference type="SUPFAM" id="SSF53850">
    <property type="entry name" value="Periplasmic binding protein-like II"/>
    <property type="match status" value="1"/>
</dbReference>
<keyword evidence="3" id="KW-0238">DNA-binding</keyword>
<comment type="caution">
    <text evidence="6">The sequence shown here is derived from an EMBL/GenBank/DDBJ whole genome shotgun (WGS) entry which is preliminary data.</text>
</comment>